<gene>
    <name evidence="1" type="ORF">NP590_00760</name>
</gene>
<sequence length="79" mass="9141">MNKIKLMTRLEAFFNSDVKEEKKKVEEIKGVIKKLKAKQNKIKKMLEVCPDQDMKNALQLEVNIIQAQIDKGEAVLKNL</sequence>
<comment type="caution">
    <text evidence="1">The sequence shown here is derived from an EMBL/GenBank/DDBJ whole genome shotgun (WGS) entry which is preliminary data.</text>
</comment>
<dbReference type="Proteomes" id="UP001524499">
    <property type="component" value="Unassembled WGS sequence"/>
</dbReference>
<evidence type="ECO:0000313" key="1">
    <source>
        <dbReference type="EMBL" id="MCQ8102617.1"/>
    </source>
</evidence>
<keyword evidence="2" id="KW-1185">Reference proteome</keyword>
<name>A0ABT1TBY5_9GAMM</name>
<organism evidence="1 2">
    <name type="scientific">Methylomonas subterranea</name>
    <dbReference type="NCBI Taxonomy" id="2952225"/>
    <lineage>
        <taxon>Bacteria</taxon>
        <taxon>Pseudomonadati</taxon>
        <taxon>Pseudomonadota</taxon>
        <taxon>Gammaproteobacteria</taxon>
        <taxon>Methylococcales</taxon>
        <taxon>Methylococcaceae</taxon>
        <taxon>Methylomonas</taxon>
    </lineage>
</organism>
<dbReference type="EMBL" id="JANIBJ010000001">
    <property type="protein sequence ID" value="MCQ8102617.1"/>
    <property type="molecule type" value="Genomic_DNA"/>
</dbReference>
<evidence type="ECO:0000313" key="2">
    <source>
        <dbReference type="Proteomes" id="UP001524499"/>
    </source>
</evidence>
<reference evidence="1 2" key="1">
    <citation type="submission" date="2022-07" db="EMBL/GenBank/DDBJ databases">
        <title>Methylomonas rivi sp. nov., Methylomonas rosea sp. nov., Methylomonas aureus sp. nov. and Methylomonas subterranea sp. nov., four novel methanotrophs isolated from a freshwater creek and the deep terrestrial subsurface.</title>
        <authorList>
            <person name="Abin C."/>
            <person name="Sankaranarayanan K."/>
            <person name="Garner C."/>
            <person name="Sindelar R."/>
            <person name="Kotary K."/>
            <person name="Garner R."/>
            <person name="Barclay S."/>
            <person name="Lawson P."/>
            <person name="Krumholz L."/>
        </authorList>
    </citation>
    <scope>NUCLEOTIDE SEQUENCE [LARGE SCALE GENOMIC DNA]</scope>
    <source>
        <strain evidence="1 2">SURF-2</strain>
    </source>
</reference>
<proteinExistence type="predicted"/>
<dbReference type="RefSeq" id="WP_256600226.1">
    <property type="nucleotide sequence ID" value="NZ_JANIBJ010000001.1"/>
</dbReference>
<accession>A0ABT1TBY5</accession>
<protein>
    <submittedName>
        <fullName evidence="1">Uncharacterized protein</fullName>
    </submittedName>
</protein>